<evidence type="ECO:0000313" key="12">
    <source>
        <dbReference type="EMBL" id="TFY62215.1"/>
    </source>
</evidence>
<feature type="binding site" evidence="8">
    <location>
        <position position="244"/>
    </location>
    <ligand>
        <name>FAD</name>
        <dbReference type="ChEBI" id="CHEBI:57692"/>
    </ligand>
</feature>
<evidence type="ECO:0000256" key="2">
    <source>
        <dbReference type="ARBA" id="ARBA00010790"/>
    </source>
</evidence>
<evidence type="ECO:0000256" key="8">
    <source>
        <dbReference type="PIRSR" id="PIRSR000137-2"/>
    </source>
</evidence>
<dbReference type="PROSITE" id="PS00623">
    <property type="entry name" value="GMC_OXRED_1"/>
    <property type="match status" value="1"/>
</dbReference>
<dbReference type="InterPro" id="IPR000172">
    <property type="entry name" value="GMC_OxRdtase_N"/>
</dbReference>
<evidence type="ECO:0000313" key="13">
    <source>
        <dbReference type="Proteomes" id="UP000298390"/>
    </source>
</evidence>
<feature type="domain" description="Glucose-methanol-choline oxidoreductase N-terminal" evidence="10">
    <location>
        <begin position="92"/>
        <end position="115"/>
    </location>
</feature>
<evidence type="ECO:0000256" key="6">
    <source>
        <dbReference type="ARBA" id="ARBA00023002"/>
    </source>
</evidence>
<gene>
    <name evidence="12" type="ORF">EVJ58_g4006</name>
</gene>
<reference evidence="12 13" key="1">
    <citation type="submission" date="2019-01" db="EMBL/GenBank/DDBJ databases">
        <title>Genome sequencing of the rare red list fungi Fomitopsis rosea.</title>
        <authorList>
            <person name="Buettner E."/>
            <person name="Kellner H."/>
        </authorList>
    </citation>
    <scope>NUCLEOTIDE SEQUENCE [LARGE SCALE GENOMIC DNA]</scope>
    <source>
        <strain evidence="12 13">DSM 105464</strain>
    </source>
</reference>
<dbReference type="GO" id="GO:0050660">
    <property type="term" value="F:flavin adenine dinucleotide binding"/>
    <property type="evidence" value="ECO:0007669"/>
    <property type="project" value="InterPro"/>
</dbReference>
<evidence type="ECO:0000256" key="3">
    <source>
        <dbReference type="ARBA" id="ARBA00022630"/>
    </source>
</evidence>
<evidence type="ECO:0000256" key="1">
    <source>
        <dbReference type="ARBA" id="ARBA00001974"/>
    </source>
</evidence>
<dbReference type="InterPro" id="IPR036188">
    <property type="entry name" value="FAD/NAD-bd_sf"/>
</dbReference>
<name>A0A4Y9YIL2_9APHY</name>
<dbReference type="PROSITE" id="PS00624">
    <property type="entry name" value="GMC_OXRED_2"/>
    <property type="match status" value="1"/>
</dbReference>
<proteinExistence type="inferred from homology"/>
<evidence type="ECO:0000256" key="4">
    <source>
        <dbReference type="ARBA" id="ARBA00022729"/>
    </source>
</evidence>
<dbReference type="Proteomes" id="UP000298390">
    <property type="component" value="Unassembled WGS sequence"/>
</dbReference>
<dbReference type="Gene3D" id="3.30.560.10">
    <property type="entry name" value="Glucose Oxidase, domain 3"/>
    <property type="match status" value="1"/>
</dbReference>
<dbReference type="Pfam" id="PF05199">
    <property type="entry name" value="GMC_oxred_C"/>
    <property type="match status" value="1"/>
</dbReference>
<dbReference type="SUPFAM" id="SSF54373">
    <property type="entry name" value="FAD-linked reductases, C-terminal domain"/>
    <property type="match status" value="1"/>
</dbReference>
<dbReference type="GO" id="GO:0016614">
    <property type="term" value="F:oxidoreductase activity, acting on CH-OH group of donors"/>
    <property type="evidence" value="ECO:0007669"/>
    <property type="project" value="InterPro"/>
</dbReference>
<dbReference type="PANTHER" id="PTHR11552">
    <property type="entry name" value="GLUCOSE-METHANOL-CHOLINE GMC OXIDOREDUCTASE"/>
    <property type="match status" value="1"/>
</dbReference>
<evidence type="ECO:0000256" key="5">
    <source>
        <dbReference type="ARBA" id="ARBA00022827"/>
    </source>
</evidence>
<dbReference type="EMBL" id="SEKV01000176">
    <property type="protein sequence ID" value="TFY62215.1"/>
    <property type="molecule type" value="Genomic_DNA"/>
</dbReference>
<dbReference type="SUPFAM" id="SSF51905">
    <property type="entry name" value="FAD/NAD(P)-binding domain"/>
    <property type="match status" value="1"/>
</dbReference>
<comment type="cofactor">
    <cofactor evidence="1 8">
        <name>FAD</name>
        <dbReference type="ChEBI" id="CHEBI:57692"/>
    </cofactor>
</comment>
<dbReference type="Pfam" id="PF00732">
    <property type="entry name" value="GMC_oxred_N"/>
    <property type="match status" value="1"/>
</dbReference>
<dbReference type="Gene3D" id="3.50.50.60">
    <property type="entry name" value="FAD/NAD(P)-binding domain"/>
    <property type="match status" value="1"/>
</dbReference>
<keyword evidence="3 9" id="KW-0285">Flavoprotein</keyword>
<dbReference type="PANTHER" id="PTHR11552:SF201">
    <property type="entry name" value="GLUCOSE-METHANOL-CHOLINE OXIDOREDUCTASE N-TERMINAL DOMAIN-CONTAINING PROTEIN"/>
    <property type="match status" value="1"/>
</dbReference>
<evidence type="ECO:0000259" key="11">
    <source>
        <dbReference type="PROSITE" id="PS00624"/>
    </source>
</evidence>
<keyword evidence="4" id="KW-0732">Signal</keyword>
<organism evidence="12 13">
    <name type="scientific">Rhodofomes roseus</name>
    <dbReference type="NCBI Taxonomy" id="34475"/>
    <lineage>
        <taxon>Eukaryota</taxon>
        <taxon>Fungi</taxon>
        <taxon>Dikarya</taxon>
        <taxon>Basidiomycota</taxon>
        <taxon>Agaricomycotina</taxon>
        <taxon>Agaricomycetes</taxon>
        <taxon>Polyporales</taxon>
        <taxon>Rhodofomes</taxon>
    </lineage>
</organism>
<feature type="active site" description="Proton acceptor" evidence="7">
    <location>
        <position position="585"/>
    </location>
</feature>
<dbReference type="InterPro" id="IPR012132">
    <property type="entry name" value="GMC_OxRdtase"/>
</dbReference>
<dbReference type="InterPro" id="IPR007867">
    <property type="entry name" value="GMC_OxRtase_C"/>
</dbReference>
<accession>A0A4Y9YIL2</accession>
<feature type="active site" description="Proton donor" evidence="7">
    <location>
        <position position="542"/>
    </location>
</feature>
<dbReference type="STRING" id="34475.A0A4Y9YIL2"/>
<keyword evidence="6" id="KW-0560">Oxidoreductase</keyword>
<evidence type="ECO:0000256" key="7">
    <source>
        <dbReference type="PIRSR" id="PIRSR000137-1"/>
    </source>
</evidence>
<comment type="similarity">
    <text evidence="2 9">Belongs to the GMC oxidoreductase family.</text>
</comment>
<protein>
    <recommendedName>
        <fullName evidence="10 11">Glucose-methanol-choline oxidoreductase N-terminal domain-containing protein</fullName>
    </recommendedName>
</protein>
<evidence type="ECO:0000259" key="10">
    <source>
        <dbReference type="PROSITE" id="PS00623"/>
    </source>
</evidence>
<feature type="binding site" evidence="8">
    <location>
        <begin position="541"/>
        <end position="542"/>
    </location>
    <ligand>
        <name>FAD</name>
        <dbReference type="ChEBI" id="CHEBI:57692"/>
    </ligand>
</feature>
<sequence length="604" mass="66488">MVASVDTVADKAYDYVVIGGGTAGLTAASRLVESFPDRSVLVLEAGEPNLDDPKILLGGQFGGTFGDPKYDWIFTTKPQENAYGKVMTWNRGKGLGGSSAMNFYVWTKPPKQAVDAIEELGNPGWNWKSYQELTMRTEDFSEATEDQLKQLAHTYKAEYRGKGGALKTTVPATEVSLTKGFLDTLQNMGVPLLDDPYGGNITGCWQAAVSLDRKAQWTRSYAATVHYLPNKDKPNFTVLTEAHVARILLDAKSGDNVTATGVEFIHGGKTYSVKVNKEVVVSAGTIKSPHILELSGIGRRDVLEKAGIPVKVDLPGVGENVQDHTLCGISYELDPKGDHKTFDVLRNAKLAEEQAKLQKEGVHNLHRYGISAYSFLPIQVMNPNGAPEIVAGATKMIEEQIKSGKLPPGLAEQYKIQLRILQDAHIPDLEVIDVHCYMSHRSAPEDGKAYITILAVLQHPFSRGSIHTKSSDPLEQPEIEPALFENPYDLEMLKESVKYTKRMSETEPFKSLIVREVDPGKEHSTDEEIKEYLKHYAHTCWHAIGSNSMLPRDKNGVVDPNLKVYGTTNVRVADLSILPLHFASHTQSAAYYVGEKLADILKAA</sequence>
<feature type="domain" description="Glucose-methanol-choline oxidoreductase N-terminal" evidence="11">
    <location>
        <begin position="284"/>
        <end position="298"/>
    </location>
</feature>
<feature type="binding site" evidence="8">
    <location>
        <begin position="102"/>
        <end position="105"/>
    </location>
    <ligand>
        <name>FAD</name>
        <dbReference type="ChEBI" id="CHEBI:57692"/>
    </ligand>
</feature>
<comment type="caution">
    <text evidence="12">The sequence shown here is derived from an EMBL/GenBank/DDBJ whole genome shotgun (WGS) entry which is preliminary data.</text>
</comment>
<dbReference type="PIRSF" id="PIRSF000137">
    <property type="entry name" value="Alcohol_oxidase"/>
    <property type="match status" value="1"/>
</dbReference>
<keyword evidence="5 8" id="KW-0274">FAD</keyword>
<evidence type="ECO:0000256" key="9">
    <source>
        <dbReference type="RuleBase" id="RU003968"/>
    </source>
</evidence>
<dbReference type="AlphaFoldDB" id="A0A4Y9YIL2"/>